<evidence type="ECO:0000313" key="6">
    <source>
        <dbReference type="EMBL" id="MCH4295396.1"/>
    </source>
</evidence>
<sequence>MDIREIKLFLSLCDTLQFARTAEQMHVSPSTLSRAMQRLEEDAGTRLFERDNRSVSLTSAGVEFRQFAQNMVNGWEQLKSRISPNQHQLMGRLNLYCSVTAAYSHLPGLLDKFRREHPLVEIVLGTGDAANAVSEVQQNRADIAIAALPESFPDNLHFAPIETIPLTIIAPQMPCRARELLAEETIPWDKLPFIIQDHGPGRRRADAWFKAMGIQPNIYAKVSGHEAIVSMVALGCGVSITPEVVIQHSPVRDRIALMPSPVAIAPFELGCCCKSKRREDPLIAAFLDCIEY</sequence>
<gene>
    <name evidence="6" type="primary">ilvY</name>
    <name evidence="6" type="ORF">MJ923_13880</name>
</gene>
<dbReference type="SUPFAM" id="SSF46785">
    <property type="entry name" value="Winged helix' DNA-binding domain"/>
    <property type="match status" value="1"/>
</dbReference>
<dbReference type="Gene3D" id="1.10.10.10">
    <property type="entry name" value="Winged helix-like DNA-binding domain superfamily/Winged helix DNA-binding domain"/>
    <property type="match status" value="1"/>
</dbReference>
<dbReference type="InterPro" id="IPR005119">
    <property type="entry name" value="LysR_subst-bd"/>
</dbReference>
<dbReference type="Proteomes" id="UP001297581">
    <property type="component" value="Unassembled WGS sequence"/>
</dbReference>
<dbReference type="NCBIfam" id="NF008722">
    <property type="entry name" value="PRK11716.1"/>
    <property type="match status" value="1"/>
</dbReference>
<dbReference type="CDD" id="cd08430">
    <property type="entry name" value="PBP2_IlvY"/>
    <property type="match status" value="1"/>
</dbReference>
<name>A0AAJ1BIR0_9GAMM</name>
<dbReference type="SUPFAM" id="SSF53850">
    <property type="entry name" value="Periplasmic binding protein-like II"/>
    <property type="match status" value="1"/>
</dbReference>
<dbReference type="PANTHER" id="PTHR30126">
    <property type="entry name" value="HTH-TYPE TRANSCRIPTIONAL REGULATOR"/>
    <property type="match status" value="1"/>
</dbReference>
<keyword evidence="3" id="KW-0238">DNA-binding</keyword>
<evidence type="ECO:0000256" key="2">
    <source>
        <dbReference type="ARBA" id="ARBA00023015"/>
    </source>
</evidence>
<dbReference type="Pfam" id="PF03466">
    <property type="entry name" value="LysR_substrate"/>
    <property type="match status" value="1"/>
</dbReference>
<dbReference type="PROSITE" id="PS50931">
    <property type="entry name" value="HTH_LYSR"/>
    <property type="match status" value="1"/>
</dbReference>
<dbReference type="InterPro" id="IPR036390">
    <property type="entry name" value="WH_DNA-bd_sf"/>
</dbReference>
<keyword evidence="2" id="KW-0805">Transcription regulation</keyword>
<reference evidence="6 7" key="1">
    <citation type="submission" date="2022-02" db="EMBL/GenBank/DDBJ databases">
        <title>The genome sequence of Shewanella sp. 3B26.</title>
        <authorList>
            <person name="Du J."/>
        </authorList>
    </citation>
    <scope>NUCLEOTIDE SEQUENCE [LARGE SCALE GENOMIC DNA]</scope>
    <source>
        <strain evidence="6 7">3B26</strain>
    </source>
</reference>
<dbReference type="Pfam" id="PF00126">
    <property type="entry name" value="HTH_1"/>
    <property type="match status" value="1"/>
</dbReference>
<evidence type="ECO:0000256" key="4">
    <source>
        <dbReference type="ARBA" id="ARBA00023163"/>
    </source>
</evidence>
<dbReference type="RefSeq" id="WP_240591610.1">
    <property type="nucleotide sequence ID" value="NZ_JAKUDL010000004.1"/>
</dbReference>
<protein>
    <submittedName>
        <fullName evidence="6">HTH-type transcriptional activator IlvY</fullName>
    </submittedName>
</protein>
<dbReference type="GO" id="GO:0003700">
    <property type="term" value="F:DNA-binding transcription factor activity"/>
    <property type="evidence" value="ECO:0007669"/>
    <property type="project" value="InterPro"/>
</dbReference>
<proteinExistence type="inferred from homology"/>
<dbReference type="GO" id="GO:0000976">
    <property type="term" value="F:transcription cis-regulatory region binding"/>
    <property type="evidence" value="ECO:0007669"/>
    <property type="project" value="TreeGrafter"/>
</dbReference>
<keyword evidence="7" id="KW-1185">Reference proteome</keyword>
<evidence type="ECO:0000259" key="5">
    <source>
        <dbReference type="PROSITE" id="PS50931"/>
    </source>
</evidence>
<dbReference type="AlphaFoldDB" id="A0AAJ1BIR0"/>
<dbReference type="InterPro" id="IPR000847">
    <property type="entry name" value="LysR_HTH_N"/>
</dbReference>
<dbReference type="FunFam" id="1.10.10.10:FF:000001">
    <property type="entry name" value="LysR family transcriptional regulator"/>
    <property type="match status" value="1"/>
</dbReference>
<dbReference type="Gene3D" id="3.40.190.10">
    <property type="entry name" value="Periplasmic binding protein-like II"/>
    <property type="match status" value="2"/>
</dbReference>
<organism evidence="6 7">
    <name type="scientific">Shewanella zhuhaiensis</name>
    <dbReference type="NCBI Taxonomy" id="2919576"/>
    <lineage>
        <taxon>Bacteria</taxon>
        <taxon>Pseudomonadati</taxon>
        <taxon>Pseudomonadota</taxon>
        <taxon>Gammaproteobacteria</taxon>
        <taxon>Alteromonadales</taxon>
        <taxon>Shewanellaceae</taxon>
        <taxon>Shewanella</taxon>
    </lineage>
</organism>
<accession>A0AAJ1BIR0</accession>
<comment type="similarity">
    <text evidence="1">Belongs to the LysR transcriptional regulatory family.</text>
</comment>
<keyword evidence="4" id="KW-0804">Transcription</keyword>
<dbReference type="PANTHER" id="PTHR30126:SF81">
    <property type="entry name" value="HTH-TYPE TRANSCRIPTIONAL REGULATOR ILVY"/>
    <property type="match status" value="1"/>
</dbReference>
<dbReference type="EMBL" id="JAKUDL010000004">
    <property type="protein sequence ID" value="MCH4295396.1"/>
    <property type="molecule type" value="Genomic_DNA"/>
</dbReference>
<evidence type="ECO:0000313" key="7">
    <source>
        <dbReference type="Proteomes" id="UP001297581"/>
    </source>
</evidence>
<evidence type="ECO:0000256" key="3">
    <source>
        <dbReference type="ARBA" id="ARBA00023125"/>
    </source>
</evidence>
<evidence type="ECO:0000256" key="1">
    <source>
        <dbReference type="ARBA" id="ARBA00009437"/>
    </source>
</evidence>
<feature type="domain" description="HTH lysR-type" evidence="5">
    <location>
        <begin position="1"/>
        <end position="58"/>
    </location>
</feature>
<dbReference type="InterPro" id="IPR037404">
    <property type="entry name" value="IlvY_PBP2"/>
</dbReference>
<comment type="caution">
    <text evidence="6">The sequence shown here is derived from an EMBL/GenBank/DDBJ whole genome shotgun (WGS) entry which is preliminary data.</text>
</comment>
<dbReference type="InterPro" id="IPR036388">
    <property type="entry name" value="WH-like_DNA-bd_sf"/>
</dbReference>